<dbReference type="PIRSF" id="PIRSF000310">
    <property type="entry name" value="NiFe_hyd_ssu"/>
    <property type="match status" value="1"/>
</dbReference>
<dbReference type="OrthoDB" id="9766729at2"/>
<dbReference type="GO" id="GO:0046872">
    <property type="term" value="F:metal ion binding"/>
    <property type="evidence" value="ECO:0007669"/>
    <property type="project" value="UniProtKB-KW"/>
</dbReference>
<dbReference type="GO" id="GO:0008901">
    <property type="term" value="F:ferredoxin hydrogenase activity"/>
    <property type="evidence" value="ECO:0007669"/>
    <property type="project" value="InterPro"/>
</dbReference>
<feature type="binding site" evidence="5">
    <location>
        <position position="298"/>
    </location>
    <ligand>
        <name>[3Fe-4S] cluster</name>
        <dbReference type="ChEBI" id="CHEBI:21137"/>
    </ligand>
</feature>
<evidence type="ECO:0000256" key="2">
    <source>
        <dbReference type="ARBA" id="ARBA00011771"/>
    </source>
</evidence>
<dbReference type="InterPro" id="IPR001821">
    <property type="entry name" value="NiFe_hydrogenase_ssu"/>
</dbReference>
<feature type="binding site" evidence="5">
    <location>
        <position position="265"/>
    </location>
    <ligand>
        <name>[4Fe-4S] cluster</name>
        <dbReference type="ChEBI" id="CHEBI:49883"/>
        <label>2</label>
    </ligand>
</feature>
<dbReference type="RefSeq" id="WP_069979673.1">
    <property type="nucleotide sequence ID" value="NZ_CP017269.1"/>
</dbReference>
<feature type="binding site" evidence="5">
    <location>
        <position position="259"/>
    </location>
    <ligand>
        <name>[4Fe-4S] cluster</name>
        <dbReference type="ChEBI" id="CHEBI:49883"/>
        <label>2</label>
    </ligand>
</feature>
<dbReference type="KEGG" id="gfe:Gferi_20090"/>
<keyword evidence="3" id="KW-0560">Oxidoreductase</keyword>
<dbReference type="EMBL" id="CP017269">
    <property type="protein sequence ID" value="AOT71632.1"/>
    <property type="molecule type" value="Genomic_DNA"/>
</dbReference>
<feature type="binding site" evidence="5">
    <location>
        <position position="276"/>
    </location>
    <ligand>
        <name>[3Fe-4S] cluster</name>
        <dbReference type="ChEBI" id="CHEBI:21137"/>
    </ligand>
</feature>
<keyword evidence="5" id="KW-0479">Metal-binding</keyword>
<dbReference type="Proteomes" id="UP000095743">
    <property type="component" value="Chromosome"/>
</dbReference>
<evidence type="ECO:0000256" key="5">
    <source>
        <dbReference type="PIRSR" id="PIRSR000310-1"/>
    </source>
</evidence>
<evidence type="ECO:0000256" key="3">
    <source>
        <dbReference type="ARBA" id="ARBA00023002"/>
    </source>
</evidence>
<evidence type="ECO:0000256" key="1">
    <source>
        <dbReference type="ARBA" id="ARBA00001927"/>
    </source>
</evidence>
<keyword evidence="5" id="KW-0004">4Fe-4S</keyword>
<comment type="cofactor">
    <cofactor evidence="1">
        <name>[3Fe-4S] cluster</name>
        <dbReference type="ChEBI" id="CHEBI:21137"/>
    </cofactor>
</comment>
<feature type="binding site" evidence="5">
    <location>
        <position position="195"/>
    </location>
    <ligand>
        <name>[4Fe-4S] cluster</name>
        <dbReference type="ChEBI" id="CHEBI:49883"/>
        <label>1</label>
    </ligand>
</feature>
<dbReference type="Pfam" id="PF01058">
    <property type="entry name" value="Oxidored_q6"/>
    <property type="match status" value="1"/>
</dbReference>
<gene>
    <name evidence="7" type="ORF">Gferi_20090</name>
</gene>
<dbReference type="PANTHER" id="PTHR30013">
    <property type="entry name" value="NIFE / NIFESE HYDROGENASE SMALL SUBUNIT FAMILY MEMBER"/>
    <property type="match status" value="1"/>
</dbReference>
<dbReference type="Gene3D" id="3.40.50.700">
    <property type="entry name" value="NADH:ubiquinone oxidoreductase-like, 20kDa subunit"/>
    <property type="match status" value="1"/>
</dbReference>
<dbReference type="PANTHER" id="PTHR30013:SF7">
    <property type="entry name" value="HYDROGENASE-2 SMALL CHAIN"/>
    <property type="match status" value="1"/>
</dbReference>
<protein>
    <recommendedName>
        <fullName evidence="6">NADH:ubiquinone oxidoreductase-like 20kDa subunit domain-containing protein</fullName>
    </recommendedName>
</protein>
<dbReference type="GO" id="GO:0016020">
    <property type="term" value="C:membrane"/>
    <property type="evidence" value="ECO:0007669"/>
    <property type="project" value="TreeGrafter"/>
</dbReference>
<feature type="binding site" evidence="5">
    <location>
        <position position="233"/>
    </location>
    <ligand>
        <name>[4Fe-4S] cluster</name>
        <dbReference type="ChEBI" id="CHEBI:49883"/>
        <label>2</label>
    </ligand>
</feature>
<dbReference type="PRINTS" id="PR00614">
    <property type="entry name" value="NIHGNASESMLL"/>
</dbReference>
<dbReference type="GO" id="GO:0009055">
    <property type="term" value="F:electron transfer activity"/>
    <property type="evidence" value="ECO:0007669"/>
    <property type="project" value="TreeGrafter"/>
</dbReference>
<dbReference type="InterPro" id="IPR037024">
    <property type="entry name" value="NiFe_Hase_small_N_sf"/>
</dbReference>
<name>A0A1D8GL55_9FIRM</name>
<dbReference type="AlphaFoldDB" id="A0A1D8GL55"/>
<dbReference type="GO" id="GO:0051538">
    <property type="term" value="F:3 iron, 4 sulfur cluster binding"/>
    <property type="evidence" value="ECO:0007669"/>
    <property type="project" value="UniProtKB-KW"/>
</dbReference>
<dbReference type="NCBIfam" id="TIGR00391">
    <property type="entry name" value="hydA"/>
    <property type="match status" value="1"/>
</dbReference>
<feature type="binding site" evidence="5">
    <location>
        <position position="52"/>
    </location>
    <ligand>
        <name>[4Fe-4S] cluster</name>
        <dbReference type="ChEBI" id="CHEBI:49883"/>
        <label>1</label>
    </ligand>
</feature>
<evidence type="ECO:0000313" key="8">
    <source>
        <dbReference type="Proteomes" id="UP000095743"/>
    </source>
</evidence>
<dbReference type="Gene3D" id="4.10.480.10">
    <property type="entry name" value="Cytochrome-c3 hydrogenase, C-terminal domain"/>
    <property type="match status" value="1"/>
</dbReference>
<evidence type="ECO:0000313" key="7">
    <source>
        <dbReference type="EMBL" id="AOT71632.1"/>
    </source>
</evidence>
<dbReference type="InterPro" id="IPR037148">
    <property type="entry name" value="NiFe-Hase_small_C_sf"/>
</dbReference>
<dbReference type="STRING" id="1424294.Gferi_20090"/>
<proteinExistence type="predicted"/>
<dbReference type="GO" id="GO:0009061">
    <property type="term" value="P:anaerobic respiration"/>
    <property type="evidence" value="ECO:0007669"/>
    <property type="project" value="TreeGrafter"/>
</dbReference>
<dbReference type="InterPro" id="IPR006311">
    <property type="entry name" value="TAT_signal"/>
</dbReference>
<feature type="binding site" evidence="5">
    <location>
        <position position="301"/>
    </location>
    <ligand>
        <name>[3Fe-4S] cluster</name>
        <dbReference type="ChEBI" id="CHEBI:21137"/>
    </ligand>
</feature>
<keyword evidence="5" id="KW-0411">Iron-sulfur</keyword>
<evidence type="ECO:0000256" key="4">
    <source>
        <dbReference type="ARBA" id="ARBA00023291"/>
    </source>
</evidence>
<organism evidence="7 8">
    <name type="scientific">Geosporobacter ferrireducens</name>
    <dbReference type="NCBI Taxonomy" id="1424294"/>
    <lineage>
        <taxon>Bacteria</taxon>
        <taxon>Bacillati</taxon>
        <taxon>Bacillota</taxon>
        <taxon>Clostridia</taxon>
        <taxon>Peptostreptococcales</taxon>
        <taxon>Thermotaleaceae</taxon>
        <taxon>Geosporobacter</taxon>
    </lineage>
</organism>
<dbReference type="PROSITE" id="PS51318">
    <property type="entry name" value="TAT"/>
    <property type="match status" value="1"/>
</dbReference>
<dbReference type="GO" id="GO:0044569">
    <property type="term" value="C:[Ni-Fe] hydrogenase complex"/>
    <property type="evidence" value="ECO:0007669"/>
    <property type="project" value="TreeGrafter"/>
</dbReference>
<comment type="subunit">
    <text evidence="2">Heterodimer of a large and a small subunit.</text>
</comment>
<accession>A0A1D8GL55</accession>
<dbReference type="SUPFAM" id="SSF56770">
    <property type="entry name" value="HydA/Nqo6-like"/>
    <property type="match status" value="1"/>
</dbReference>
<dbReference type="InterPro" id="IPR006137">
    <property type="entry name" value="NADH_UbQ_OxRdtase-like_20kDa"/>
</dbReference>
<keyword evidence="4 5" id="KW-0003">3Fe-4S</keyword>
<feature type="domain" description="NADH:ubiquinone oxidoreductase-like 20kDa subunit" evidence="6">
    <location>
        <begin position="49"/>
        <end position="209"/>
    </location>
</feature>
<feature type="binding site" evidence="5">
    <location>
        <position position="49"/>
    </location>
    <ligand>
        <name>[4Fe-4S] cluster</name>
        <dbReference type="ChEBI" id="CHEBI:49883"/>
        <label>1</label>
    </ligand>
</feature>
<sequence length="313" mass="33991">MKISRRDFIKWMTASATVLGMGKVQLEQATYALETMEYTPVIWIQAAGCSGCTISFLNMVEKDSDGVPTVDEMLTEHIDLKYHSTLMAAAAKDAMEQANPEVQMIKNNYILIVEGAIPTAQEGIHCVIGEKNNQPWTALQAVKELAADAKHIIAIGTCAAFKGVAGAGSNATGVKSVEEVLGTSYKSKIVNLPGCPVHPYIIGETIVKLIAGIAMTKDSKNRPLGLYSEKKLHDKVDGKANCPLKDTQKTSKMGVCGNCFDNMGCKGKDDETRSTCYTRYWGIDWNNRKGCFGTGNMCIGCSSSNFPFSKIYN</sequence>
<keyword evidence="5" id="KW-0408">Iron</keyword>
<dbReference type="GO" id="GO:0051539">
    <property type="term" value="F:4 iron, 4 sulfur cluster binding"/>
    <property type="evidence" value="ECO:0007669"/>
    <property type="project" value="UniProtKB-KW"/>
</dbReference>
<reference evidence="7 8" key="1">
    <citation type="submission" date="2016-09" db="EMBL/GenBank/DDBJ databases">
        <title>Genomic analysis reveals versatility of anaerobic energy metabolism of Geosporobacter ferrireducens IRF9 of phylum Firmicutes.</title>
        <authorList>
            <person name="Kim S.-J."/>
        </authorList>
    </citation>
    <scope>NUCLEOTIDE SEQUENCE [LARGE SCALE GENOMIC DNA]</scope>
    <source>
        <strain evidence="7 8">IRF9</strain>
    </source>
</reference>
<keyword evidence="8" id="KW-1185">Reference proteome</keyword>
<evidence type="ECO:0000259" key="6">
    <source>
        <dbReference type="Pfam" id="PF01058"/>
    </source>
</evidence>
<dbReference type="GO" id="GO:0009375">
    <property type="term" value="C:ferredoxin hydrogenase complex"/>
    <property type="evidence" value="ECO:0007669"/>
    <property type="project" value="InterPro"/>
</dbReference>
<feature type="binding site" evidence="5">
    <location>
        <position position="158"/>
    </location>
    <ligand>
        <name>[4Fe-4S] cluster</name>
        <dbReference type="ChEBI" id="CHEBI:49883"/>
        <label>1</label>
    </ligand>
</feature>